<keyword evidence="5 6" id="KW-0482">Metalloprotease</keyword>
<evidence type="ECO:0000256" key="4">
    <source>
        <dbReference type="ARBA" id="ARBA00022833"/>
    </source>
</evidence>
<dbReference type="NCBIfam" id="TIGR00181">
    <property type="entry name" value="pepF"/>
    <property type="match status" value="1"/>
</dbReference>
<evidence type="ECO:0000313" key="9">
    <source>
        <dbReference type="EMBL" id="NDL67105.1"/>
    </source>
</evidence>
<evidence type="ECO:0000256" key="5">
    <source>
        <dbReference type="ARBA" id="ARBA00023049"/>
    </source>
</evidence>
<dbReference type="CDD" id="cd09608">
    <property type="entry name" value="M3B_PepF"/>
    <property type="match status" value="1"/>
</dbReference>
<evidence type="ECO:0000313" key="10">
    <source>
        <dbReference type="Proteomes" id="UP000461585"/>
    </source>
</evidence>
<feature type="domain" description="Oligopeptidase F N-terminal" evidence="8">
    <location>
        <begin position="115"/>
        <end position="183"/>
    </location>
</feature>
<dbReference type="InterPro" id="IPR045090">
    <property type="entry name" value="Pept_M3A_M3B"/>
</dbReference>
<dbReference type="Gene3D" id="1.10.1370.20">
    <property type="entry name" value="Oligoendopeptidase f, C-terminal domain"/>
    <property type="match status" value="1"/>
</dbReference>
<proteinExistence type="inferred from homology"/>
<dbReference type="Gene3D" id="1.10.287.830">
    <property type="entry name" value="putative peptidase helix hairpin domain like"/>
    <property type="match status" value="1"/>
</dbReference>
<evidence type="ECO:0000256" key="6">
    <source>
        <dbReference type="RuleBase" id="RU368091"/>
    </source>
</evidence>
<organism evidence="9 10">
    <name type="scientific">Anaerotalea alkaliphila</name>
    <dbReference type="NCBI Taxonomy" id="2662126"/>
    <lineage>
        <taxon>Bacteria</taxon>
        <taxon>Bacillati</taxon>
        <taxon>Bacillota</taxon>
        <taxon>Clostridia</taxon>
        <taxon>Eubacteriales</taxon>
        <taxon>Anaerotalea</taxon>
    </lineage>
</organism>
<sequence length="603" mass="68214">MEERIRTRQEMEEKDTWRLEDIFECDQAWEEAFQEVARKSDGMKALKGTLGKGAKAMGAALEARDILLEEFERLHAYAHMRLDQDTANGFYQGMDQRVKGLQSKVMADTAFLIPEILAVPEGTMAAWVEEESLATYRQHLEEILEEKPHVLDEARESLLAQAAEVLQGSGQTFGMLNNADLKFPPITGEDGQPTPVTHSRFLPLLQSGNREVRKAAYASVCGVYGQFRNTFASLLGNTVKKHVFTARIRNFRSAREAALSANHIPETVYDNLVATIRRNLPLLHRYLRLRKQMLGLDTLHMYDLHVPLVGDVEMEIPYGEAKGILLDALAPLGRDYNRILAQGLSDRWVDVYENRGKRSGAYSSGAYGTPPYILMNYEGNLNSLFTLAHEAGHSMHSWYSRRSQPYVYGDYSIFVAEVASTCNESLLNRHLLSKTQDQRTKLHLLNHVLEGFRNTVFRQTLFAEFEHAIHKKVEEGEGLTAELLSSLYLDLNRDYYGPEVELDDSIAVEWSRIPHFHYNHYVYQYATGYSAAAALSRQILGEGRPAVIRYLDFLAAGRSLKPIDALRKAGVDMETPEAVEAACRVFEETLLEMEALAGVRREG</sequence>
<gene>
    <name evidence="9" type="primary">pepF</name>
    <name evidence="9" type="ORF">GXN74_05000</name>
</gene>
<comment type="function">
    <text evidence="6">Has oligopeptidase activity and degrades a variety of small bioactive peptides.</text>
</comment>
<evidence type="ECO:0000256" key="2">
    <source>
        <dbReference type="ARBA" id="ARBA00022723"/>
    </source>
</evidence>
<evidence type="ECO:0000256" key="1">
    <source>
        <dbReference type="ARBA" id="ARBA00022670"/>
    </source>
</evidence>
<dbReference type="GO" id="GO:0006508">
    <property type="term" value="P:proteolysis"/>
    <property type="evidence" value="ECO:0007669"/>
    <property type="project" value="UniProtKB-KW"/>
</dbReference>
<evidence type="ECO:0000256" key="3">
    <source>
        <dbReference type="ARBA" id="ARBA00022801"/>
    </source>
</evidence>
<feature type="domain" description="Peptidase M3A/M3B catalytic" evidence="7">
    <location>
        <begin position="204"/>
        <end position="584"/>
    </location>
</feature>
<dbReference type="GO" id="GO:0004222">
    <property type="term" value="F:metalloendopeptidase activity"/>
    <property type="evidence" value="ECO:0007669"/>
    <property type="project" value="UniProtKB-UniRule"/>
</dbReference>
<comment type="caution">
    <text evidence="9">The sequence shown here is derived from an EMBL/GenBank/DDBJ whole genome shotgun (WGS) entry which is preliminary data.</text>
</comment>
<dbReference type="Gene3D" id="1.20.140.70">
    <property type="entry name" value="Oligopeptidase f, N-terminal domain"/>
    <property type="match status" value="1"/>
</dbReference>
<dbReference type="EC" id="3.4.24.-" evidence="6"/>
<dbReference type="RefSeq" id="WP_162369834.1">
    <property type="nucleotide sequence ID" value="NZ_JAAEEH010000010.1"/>
</dbReference>
<accession>A0A7X5HUZ3</accession>
<dbReference type="EMBL" id="JAAEEH010000010">
    <property type="protein sequence ID" value="NDL67105.1"/>
    <property type="molecule type" value="Genomic_DNA"/>
</dbReference>
<name>A0A7X5HUZ3_9FIRM</name>
<dbReference type="GO" id="GO:0006518">
    <property type="term" value="P:peptide metabolic process"/>
    <property type="evidence" value="ECO:0007669"/>
    <property type="project" value="TreeGrafter"/>
</dbReference>
<dbReference type="GO" id="GO:0046872">
    <property type="term" value="F:metal ion binding"/>
    <property type="evidence" value="ECO:0007669"/>
    <property type="project" value="UniProtKB-UniRule"/>
</dbReference>
<dbReference type="SUPFAM" id="SSF55486">
    <property type="entry name" value="Metalloproteases ('zincins'), catalytic domain"/>
    <property type="match status" value="1"/>
</dbReference>
<dbReference type="AlphaFoldDB" id="A0A7X5HUZ3"/>
<dbReference type="Proteomes" id="UP000461585">
    <property type="component" value="Unassembled WGS sequence"/>
</dbReference>
<evidence type="ECO:0000259" key="7">
    <source>
        <dbReference type="Pfam" id="PF01432"/>
    </source>
</evidence>
<dbReference type="InterPro" id="IPR004438">
    <property type="entry name" value="Peptidase_M3B"/>
</dbReference>
<comment type="similarity">
    <text evidence="6">Belongs to the peptidase M3B family.</text>
</comment>
<dbReference type="PANTHER" id="PTHR11804:SF84">
    <property type="entry name" value="SACCHAROLYSIN"/>
    <property type="match status" value="1"/>
</dbReference>
<dbReference type="InterPro" id="IPR042088">
    <property type="entry name" value="OligoPept_F_C"/>
</dbReference>
<reference evidence="9 10" key="1">
    <citation type="submission" date="2020-01" db="EMBL/GenBank/DDBJ databases">
        <title>Anaeroalcalibacter tamaniensis gen. nov., sp. nov., moderately halophilic strictly anaerobic fermenter bacterium from mud volcano of Taman peninsula.</title>
        <authorList>
            <person name="Frolova A."/>
            <person name="Merkel A.Y."/>
            <person name="Slobodkin A.I."/>
        </authorList>
    </citation>
    <scope>NUCLEOTIDE SEQUENCE [LARGE SCALE GENOMIC DNA]</scope>
    <source>
        <strain evidence="9 10">F-3ap</strain>
    </source>
</reference>
<dbReference type="Pfam" id="PF01432">
    <property type="entry name" value="Peptidase_M3"/>
    <property type="match status" value="1"/>
</dbReference>
<evidence type="ECO:0000259" key="8">
    <source>
        <dbReference type="Pfam" id="PF08439"/>
    </source>
</evidence>
<dbReference type="InterPro" id="IPR001567">
    <property type="entry name" value="Pept_M3A_M3B_dom"/>
</dbReference>
<keyword evidence="10" id="KW-1185">Reference proteome</keyword>
<keyword evidence="3 6" id="KW-0378">Hydrolase</keyword>
<keyword evidence="1 6" id="KW-0645">Protease</keyword>
<keyword evidence="4 6" id="KW-0862">Zinc</keyword>
<dbReference type="Pfam" id="PF08439">
    <property type="entry name" value="Peptidase_M3_N"/>
    <property type="match status" value="1"/>
</dbReference>
<comment type="cofactor">
    <cofactor evidence="6">
        <name>Zn(2+)</name>
        <dbReference type="ChEBI" id="CHEBI:29105"/>
    </cofactor>
    <text evidence="6">Binds 1 zinc ion.</text>
</comment>
<protein>
    <recommendedName>
        <fullName evidence="6">Oligopeptidase F</fullName>
        <ecNumber evidence="6">3.4.24.-</ecNumber>
    </recommendedName>
</protein>
<dbReference type="PANTHER" id="PTHR11804">
    <property type="entry name" value="PROTEASE M3 THIMET OLIGOPEPTIDASE-RELATED"/>
    <property type="match status" value="1"/>
</dbReference>
<dbReference type="InterPro" id="IPR013647">
    <property type="entry name" value="OligopepF_N_dom"/>
</dbReference>
<keyword evidence="2 6" id="KW-0479">Metal-binding</keyword>